<evidence type="ECO:0000313" key="2">
    <source>
        <dbReference type="Proteomes" id="UP000027178"/>
    </source>
</evidence>
<evidence type="ECO:0000313" key="1">
    <source>
        <dbReference type="EMBL" id="KDN82179.1"/>
    </source>
</evidence>
<organism evidence="1 2">
    <name type="scientific">Kitasatospora cheerisanensis KCTC 2395</name>
    <dbReference type="NCBI Taxonomy" id="1348663"/>
    <lineage>
        <taxon>Bacteria</taxon>
        <taxon>Bacillati</taxon>
        <taxon>Actinomycetota</taxon>
        <taxon>Actinomycetes</taxon>
        <taxon>Kitasatosporales</taxon>
        <taxon>Streptomycetaceae</taxon>
        <taxon>Kitasatospora</taxon>
    </lineage>
</organism>
<gene>
    <name evidence="1" type="ORF">KCH_60130</name>
</gene>
<accession>A0A066YQF0</accession>
<comment type="caution">
    <text evidence="1">The sequence shown here is derived from an EMBL/GenBank/DDBJ whole genome shotgun (WGS) entry which is preliminary data.</text>
</comment>
<dbReference type="PATRIC" id="fig|1348663.4.peg.5816"/>
<name>A0A066YQF0_9ACTN</name>
<dbReference type="HOGENOM" id="CLU_3044317_0_0_11"/>
<keyword evidence="2" id="KW-1185">Reference proteome</keyword>
<dbReference type="AlphaFoldDB" id="A0A066YQF0"/>
<protein>
    <submittedName>
        <fullName evidence="1">Uncharacterized protein</fullName>
    </submittedName>
</protein>
<sequence>MPVEVRAKVGEAGNGAVHAATRAGFVLLNAPAGAQVAEHVATLARAPPDPHEQA</sequence>
<dbReference type="RefSeq" id="WP_157032213.1">
    <property type="nucleotide sequence ID" value="NZ_KK853997.1"/>
</dbReference>
<proteinExistence type="predicted"/>
<dbReference type="Proteomes" id="UP000027178">
    <property type="component" value="Unassembled WGS sequence"/>
</dbReference>
<reference evidence="1 2" key="1">
    <citation type="submission" date="2014-05" db="EMBL/GenBank/DDBJ databases">
        <title>Draft Genome Sequence of Kitasatospora cheerisanensis KCTC 2395.</title>
        <authorList>
            <person name="Nam D.H."/>
        </authorList>
    </citation>
    <scope>NUCLEOTIDE SEQUENCE [LARGE SCALE GENOMIC DNA]</scope>
    <source>
        <strain evidence="1 2">KCTC 2395</strain>
    </source>
</reference>
<dbReference type="EMBL" id="JNBY01000116">
    <property type="protein sequence ID" value="KDN82179.1"/>
    <property type="molecule type" value="Genomic_DNA"/>
</dbReference>